<dbReference type="SMART" id="SM00257">
    <property type="entry name" value="LysM"/>
    <property type="match status" value="4"/>
</dbReference>
<evidence type="ECO:0000313" key="9">
    <source>
        <dbReference type="Proteomes" id="UP001446871"/>
    </source>
</evidence>
<feature type="region of interest" description="Disordered" evidence="5">
    <location>
        <begin position="371"/>
        <end position="399"/>
    </location>
</feature>
<comment type="similarity">
    <text evidence="4">Belongs to the secreted LysM effector family.</text>
</comment>
<dbReference type="PANTHER" id="PTHR34997">
    <property type="entry name" value="AM15"/>
    <property type="match status" value="1"/>
</dbReference>
<keyword evidence="1" id="KW-0147">Chitin-binding</keyword>
<dbReference type="InterPro" id="IPR036779">
    <property type="entry name" value="LysM_dom_sf"/>
</dbReference>
<dbReference type="Pfam" id="PF01476">
    <property type="entry name" value="LysM"/>
    <property type="match status" value="3"/>
</dbReference>
<dbReference type="SUPFAM" id="SSF54106">
    <property type="entry name" value="LysM domain"/>
    <property type="match status" value="2"/>
</dbReference>
<dbReference type="Proteomes" id="UP001446871">
    <property type="component" value="Unassembled WGS sequence"/>
</dbReference>
<dbReference type="PANTHER" id="PTHR34997:SF2">
    <property type="entry name" value="LYSM DOMAIN-CONTAINING PROTEIN-RELATED"/>
    <property type="match status" value="1"/>
</dbReference>
<dbReference type="PROSITE" id="PS51782">
    <property type="entry name" value="LYSM"/>
    <property type="match status" value="5"/>
</dbReference>
<name>A0ABR1UDS3_9PEZI</name>
<feature type="domain" description="LysM" evidence="7">
    <location>
        <begin position="102"/>
        <end position="148"/>
    </location>
</feature>
<feature type="signal peptide" evidence="6">
    <location>
        <begin position="1"/>
        <end position="16"/>
    </location>
</feature>
<feature type="domain" description="LysM" evidence="7">
    <location>
        <begin position="15"/>
        <end position="61"/>
    </location>
</feature>
<dbReference type="InterPro" id="IPR052210">
    <property type="entry name" value="LysM1-like"/>
</dbReference>
<evidence type="ECO:0000256" key="3">
    <source>
        <dbReference type="ARBA" id="ARBA00023026"/>
    </source>
</evidence>
<gene>
    <name evidence="8" type="ORF">PG996_010967</name>
</gene>
<comment type="caution">
    <text evidence="8">The sequence shown here is derived from an EMBL/GenBank/DDBJ whole genome shotgun (WGS) entry which is preliminary data.</text>
</comment>
<feature type="domain" description="LysM" evidence="7">
    <location>
        <begin position="408"/>
        <end position="454"/>
    </location>
</feature>
<evidence type="ECO:0000256" key="6">
    <source>
        <dbReference type="SAM" id="SignalP"/>
    </source>
</evidence>
<evidence type="ECO:0000256" key="1">
    <source>
        <dbReference type="ARBA" id="ARBA00022669"/>
    </source>
</evidence>
<feature type="chain" id="PRO_5047324938" description="LysM domain-containing protein" evidence="6">
    <location>
        <begin position="17"/>
        <end position="548"/>
    </location>
</feature>
<feature type="compositionally biased region" description="Low complexity" evidence="5">
    <location>
        <begin position="375"/>
        <end position="397"/>
    </location>
</feature>
<dbReference type="InterPro" id="IPR018392">
    <property type="entry name" value="LysM"/>
</dbReference>
<feature type="compositionally biased region" description="Low complexity" evidence="5">
    <location>
        <begin position="462"/>
        <end position="475"/>
    </location>
</feature>
<organism evidence="8 9">
    <name type="scientific">Apiospora saccharicola</name>
    <dbReference type="NCBI Taxonomy" id="335842"/>
    <lineage>
        <taxon>Eukaryota</taxon>
        <taxon>Fungi</taxon>
        <taxon>Dikarya</taxon>
        <taxon>Ascomycota</taxon>
        <taxon>Pezizomycotina</taxon>
        <taxon>Sordariomycetes</taxon>
        <taxon>Xylariomycetidae</taxon>
        <taxon>Amphisphaeriales</taxon>
        <taxon>Apiosporaceae</taxon>
        <taxon>Apiospora</taxon>
    </lineage>
</organism>
<evidence type="ECO:0000256" key="5">
    <source>
        <dbReference type="SAM" id="MobiDB-lite"/>
    </source>
</evidence>
<protein>
    <recommendedName>
        <fullName evidence="7">LysM domain-containing protein</fullName>
    </recommendedName>
</protein>
<evidence type="ECO:0000256" key="2">
    <source>
        <dbReference type="ARBA" id="ARBA00022729"/>
    </source>
</evidence>
<feature type="domain" description="LysM" evidence="7">
    <location>
        <begin position="316"/>
        <end position="362"/>
    </location>
</feature>
<evidence type="ECO:0000259" key="7">
    <source>
        <dbReference type="PROSITE" id="PS51782"/>
    </source>
</evidence>
<accession>A0ABR1UDS3</accession>
<evidence type="ECO:0000313" key="8">
    <source>
        <dbReference type="EMBL" id="KAK8057030.1"/>
    </source>
</evidence>
<proteinExistence type="inferred from homology"/>
<sequence>MKTNLARLLLLGQAQATIYDDGDTCFSVGAKQNVTFSQLLAWNPDVNTICSNIGNLTGASICISNPGGSFAIPSNSHGIATATTPAPIPSPTPAGTNSYCGQYHFVKAGEDCSKVTAKFSIALSDFLFLNSGVWKNCTNLLAEEYYCVLPVGSIKSYPGYGGTATTTAPFNQTSATALPNVGDVLANYTSSSPTIPIANGTRVDCFSYLVLDNITENSAANCWSLTNVYGISAEEFVLWNPSLANSNTVSSVNFSPATTTASGLVAKANPYAYPCTLSANTSYCVELMSPTIGPPPTATVKTPSPRATNESSDCTRWYLAKKGYTCQAFLRRFGLNFDQFFTMNPSIKSDCTGLAQGTYYCVSTPTIPDDDNDYTTTTSAPSTPTTSRPSMETTPSPVQSGMVGGCDRFYDVQPGDGCWAIANQYGIALDDFYAWNPAVGSDCHDLEAGVYVCVGTTAAGAPKPTTATTASPTKTTGGGGVVTPTPTQSGMVRGCGKFYRVQAGDGCWVIANEYGITTDDLYRWNPGLDGCNSLWPDYYVCVMLSGSD</sequence>
<feature type="domain" description="LysM" evidence="7">
    <location>
        <begin position="497"/>
        <end position="542"/>
    </location>
</feature>
<keyword evidence="3" id="KW-0843">Virulence</keyword>
<reference evidence="8 9" key="1">
    <citation type="submission" date="2023-01" db="EMBL/GenBank/DDBJ databases">
        <title>Analysis of 21 Apiospora genomes using comparative genomics revels a genus with tremendous synthesis potential of carbohydrate active enzymes and secondary metabolites.</title>
        <authorList>
            <person name="Sorensen T."/>
        </authorList>
    </citation>
    <scope>NUCLEOTIDE SEQUENCE [LARGE SCALE GENOMIC DNA]</scope>
    <source>
        <strain evidence="8 9">CBS 83171</strain>
    </source>
</reference>
<dbReference type="EMBL" id="JAQQWM010000007">
    <property type="protein sequence ID" value="KAK8057030.1"/>
    <property type="molecule type" value="Genomic_DNA"/>
</dbReference>
<keyword evidence="2 6" id="KW-0732">Signal</keyword>
<dbReference type="Gene3D" id="3.10.350.10">
    <property type="entry name" value="LysM domain"/>
    <property type="match status" value="5"/>
</dbReference>
<feature type="region of interest" description="Disordered" evidence="5">
    <location>
        <begin position="462"/>
        <end position="485"/>
    </location>
</feature>
<evidence type="ECO:0000256" key="4">
    <source>
        <dbReference type="ARBA" id="ARBA00044955"/>
    </source>
</evidence>
<keyword evidence="9" id="KW-1185">Reference proteome</keyword>
<dbReference type="CDD" id="cd00118">
    <property type="entry name" value="LysM"/>
    <property type="match status" value="3"/>
</dbReference>